<dbReference type="OrthoDB" id="9801832at2"/>
<dbReference type="InterPro" id="IPR017969">
    <property type="entry name" value="Heavy-metal-associated_CS"/>
</dbReference>
<dbReference type="AlphaFoldDB" id="A0A0D6PJV5"/>
<dbReference type="PROSITE" id="PS50846">
    <property type="entry name" value="HMA_2"/>
    <property type="match status" value="1"/>
</dbReference>
<dbReference type="Pfam" id="PF00403">
    <property type="entry name" value="HMA"/>
    <property type="match status" value="1"/>
</dbReference>
<accession>A0A0D6PJV5</accession>
<dbReference type="Gene3D" id="3.30.70.100">
    <property type="match status" value="1"/>
</dbReference>
<evidence type="ECO:0000256" key="1">
    <source>
        <dbReference type="ARBA" id="ARBA00022723"/>
    </source>
</evidence>
<dbReference type="CDD" id="cd00371">
    <property type="entry name" value="HMA"/>
    <property type="match status" value="1"/>
</dbReference>
<evidence type="ECO:0000259" key="2">
    <source>
        <dbReference type="PROSITE" id="PS50846"/>
    </source>
</evidence>
<reference evidence="3 4" key="1">
    <citation type="submission" date="2012-11" db="EMBL/GenBank/DDBJ databases">
        <title>Whole genome sequence of Acidocella aminolytica 101 = DSM 11237.</title>
        <authorList>
            <person name="Azuma Y."/>
            <person name="Higashiura N."/>
            <person name="Hirakawa H."/>
            <person name="Matsushita K."/>
        </authorList>
    </citation>
    <scope>NUCLEOTIDE SEQUENCE [LARGE SCALE GENOMIC DNA]</scope>
    <source>
        <strain evidence="4">101 / DSM 11237</strain>
    </source>
</reference>
<feature type="domain" description="HMA" evidence="2">
    <location>
        <begin position="1"/>
        <end position="66"/>
    </location>
</feature>
<name>A0A0D6PJV5_9PROT</name>
<dbReference type="InterPro" id="IPR036163">
    <property type="entry name" value="HMA_dom_sf"/>
</dbReference>
<dbReference type="GO" id="GO:0046872">
    <property type="term" value="F:metal ion binding"/>
    <property type="evidence" value="ECO:0007669"/>
    <property type="project" value="UniProtKB-KW"/>
</dbReference>
<dbReference type="STRING" id="1120923.SAMN02746095_03914"/>
<keyword evidence="4" id="KW-1185">Reference proteome</keyword>
<sequence>MLEFKVGGMTCGHCVRAVTNAVHTVVPGADVAVDLNHGVVKIDGDLATIPTEAVIKAIEDEGYKIH</sequence>
<dbReference type="SUPFAM" id="SSF55008">
    <property type="entry name" value="HMA, heavy metal-associated domain"/>
    <property type="match status" value="1"/>
</dbReference>
<dbReference type="PROSITE" id="PS01047">
    <property type="entry name" value="HMA_1"/>
    <property type="match status" value="1"/>
</dbReference>
<dbReference type="RefSeq" id="WP_048880068.1">
    <property type="nucleotide sequence ID" value="NZ_FQVJ01000076.1"/>
</dbReference>
<protein>
    <submittedName>
        <fullName evidence="3">Heavy metal transport/detoxification protein</fullName>
    </submittedName>
</protein>
<organism evidence="3 4">
    <name type="scientific">Acidocella aminolytica 101 = DSM 11237</name>
    <dbReference type="NCBI Taxonomy" id="1120923"/>
    <lineage>
        <taxon>Bacteria</taxon>
        <taxon>Pseudomonadati</taxon>
        <taxon>Pseudomonadota</taxon>
        <taxon>Alphaproteobacteria</taxon>
        <taxon>Acetobacterales</taxon>
        <taxon>Acidocellaceae</taxon>
        <taxon>Acidocella</taxon>
    </lineage>
</organism>
<gene>
    <name evidence="3" type="ORF">Aam_111_001</name>
</gene>
<dbReference type="EMBL" id="BANC01000109">
    <property type="protein sequence ID" value="GAN81681.1"/>
    <property type="molecule type" value="Genomic_DNA"/>
</dbReference>
<evidence type="ECO:0000313" key="3">
    <source>
        <dbReference type="EMBL" id="GAN81681.1"/>
    </source>
</evidence>
<comment type="caution">
    <text evidence="3">The sequence shown here is derived from an EMBL/GenBank/DDBJ whole genome shotgun (WGS) entry which is preliminary data.</text>
</comment>
<proteinExistence type="predicted"/>
<keyword evidence="1" id="KW-0479">Metal-binding</keyword>
<dbReference type="InterPro" id="IPR006121">
    <property type="entry name" value="HMA_dom"/>
</dbReference>
<dbReference type="Proteomes" id="UP000032668">
    <property type="component" value="Unassembled WGS sequence"/>
</dbReference>
<evidence type="ECO:0000313" key="4">
    <source>
        <dbReference type="Proteomes" id="UP000032668"/>
    </source>
</evidence>